<sequence>MSKNMDMPQPVSLSEDEEIERKLAAIKTALYALAFSLMVPLMQYFWQ</sequence>
<evidence type="ECO:0000313" key="2">
    <source>
        <dbReference type="EMBL" id="SEO05449.1"/>
    </source>
</evidence>
<proteinExistence type="predicted"/>
<evidence type="ECO:0000256" key="1">
    <source>
        <dbReference type="SAM" id="Phobius"/>
    </source>
</evidence>
<reference evidence="2 3" key="1">
    <citation type="submission" date="2016-10" db="EMBL/GenBank/DDBJ databases">
        <authorList>
            <person name="de Groot N.N."/>
        </authorList>
    </citation>
    <scope>NUCLEOTIDE SEQUENCE [LARGE SCALE GENOMIC DNA]</scope>
    <source>
        <strain evidence="2 3">Nl18</strain>
    </source>
</reference>
<keyword evidence="1" id="KW-0812">Transmembrane</keyword>
<keyword evidence="1" id="KW-1133">Transmembrane helix</keyword>
<feature type="transmembrane region" description="Helical" evidence="1">
    <location>
        <begin position="28"/>
        <end position="46"/>
    </location>
</feature>
<protein>
    <submittedName>
        <fullName evidence="2">Uncharacterized protein</fullName>
    </submittedName>
</protein>
<keyword evidence="1" id="KW-0472">Membrane</keyword>
<dbReference type="AlphaFoldDB" id="A0A1H8LK37"/>
<name>A0A1H8LK37_9PROT</name>
<accession>A0A1H8LK37</accession>
<dbReference type="EMBL" id="FOCT01000010">
    <property type="protein sequence ID" value="SEO05449.1"/>
    <property type="molecule type" value="Genomic_DNA"/>
</dbReference>
<evidence type="ECO:0000313" key="3">
    <source>
        <dbReference type="Proteomes" id="UP000183898"/>
    </source>
</evidence>
<gene>
    <name evidence="2" type="ORF">SAMN05216404_110130</name>
</gene>
<organism evidence="2 3">
    <name type="scientific">Nitrosospira multiformis</name>
    <dbReference type="NCBI Taxonomy" id="1231"/>
    <lineage>
        <taxon>Bacteria</taxon>
        <taxon>Pseudomonadati</taxon>
        <taxon>Pseudomonadota</taxon>
        <taxon>Betaproteobacteria</taxon>
        <taxon>Nitrosomonadales</taxon>
        <taxon>Nitrosomonadaceae</taxon>
        <taxon>Nitrosospira</taxon>
    </lineage>
</organism>
<dbReference type="Proteomes" id="UP000183898">
    <property type="component" value="Unassembled WGS sequence"/>
</dbReference>
<dbReference type="RefSeq" id="WP_175463256.1">
    <property type="nucleotide sequence ID" value="NZ_FOCT01000010.1"/>
</dbReference>